<proteinExistence type="inferred from homology"/>
<dbReference type="InterPro" id="IPR042099">
    <property type="entry name" value="ANL_N_sf"/>
</dbReference>
<gene>
    <name evidence="5" type="ordered locus">SPD_0945</name>
</gene>
<dbReference type="Proteomes" id="UP000001452">
    <property type="component" value="Chromosome"/>
</dbReference>
<dbReference type="AlphaFoldDB" id="A0A0H2ZQ03"/>
<dbReference type="Gene3D" id="3.40.50.12780">
    <property type="entry name" value="N-terminal domain of ligase-like"/>
    <property type="match status" value="1"/>
</dbReference>
<dbReference type="InterPro" id="IPR020845">
    <property type="entry name" value="AMP-binding_CS"/>
</dbReference>
<dbReference type="Pfam" id="PF13193">
    <property type="entry name" value="AMP-binding_C"/>
    <property type="match status" value="1"/>
</dbReference>
<evidence type="ECO:0000256" key="1">
    <source>
        <dbReference type="ARBA" id="ARBA00006432"/>
    </source>
</evidence>
<dbReference type="PROSITE" id="PS00455">
    <property type="entry name" value="AMP_BINDING"/>
    <property type="match status" value="1"/>
</dbReference>
<evidence type="ECO:0000313" key="6">
    <source>
        <dbReference type="Proteomes" id="UP000001452"/>
    </source>
</evidence>
<evidence type="ECO:0000256" key="2">
    <source>
        <dbReference type="ARBA" id="ARBA00022598"/>
    </source>
</evidence>
<keyword evidence="6" id="KW-1185">Reference proteome</keyword>
<accession>A0A0H2ZQ03</accession>
<dbReference type="PANTHER" id="PTHR43201:SF5">
    <property type="entry name" value="MEDIUM-CHAIN ACYL-COA LIGASE ACSF2, MITOCHONDRIAL"/>
    <property type="match status" value="1"/>
</dbReference>
<sequence>MELSEMINNVFESCIHPEYHFIDLSKIKENRIAIIGGNKSEYLNLILNLMLQGKVVIPINPIQTNSQIETLLNLSDVEAVLTDNSFQCKSEKKTYLFCEFKHIYNNHEREISDTPLVFFSSGTTGVPKPVMINKLAFTELINLMIAQLEISSDDVLYLPSHIAFIQSLWAAMIVIFSGGRVIFKDRITYKTFFKELQLNDATITVMVPTTMNKLVNLYTNTLQECKKLRCIIVGGEIINKDSANFLLNKLKNTNIANAYGMVETTAVCCLQYGRDLKNINSVGTTLPGVEVEVKNIDNDGNGDIWIKTNRFMSGYYPSKYTGEWLYTGDRGYKNKEGLLFVTGRESLSINKGGIKINPIEIEQIILQLPDIQLCKVEKISDNIYGENYILEVISEIKDKNRITGQILKSLGKYYLPDSIKFVESIETTSSGKLKRN</sequence>
<evidence type="ECO:0000259" key="4">
    <source>
        <dbReference type="Pfam" id="PF13193"/>
    </source>
</evidence>
<dbReference type="EMBL" id="CP000410">
    <property type="protein sequence ID" value="ABJ54827.1"/>
    <property type="molecule type" value="Genomic_DNA"/>
</dbReference>
<dbReference type="InterPro" id="IPR000873">
    <property type="entry name" value="AMP-dep_synth/lig_dom"/>
</dbReference>
<feature type="domain" description="AMP-dependent synthetase/ligase" evidence="3">
    <location>
        <begin position="28"/>
        <end position="316"/>
    </location>
</feature>
<organism evidence="5 6">
    <name type="scientific">Streptococcus pneumoniae serotype 2 (strain D39 / NCTC 7466)</name>
    <dbReference type="NCBI Taxonomy" id="373153"/>
    <lineage>
        <taxon>Bacteria</taxon>
        <taxon>Bacillati</taxon>
        <taxon>Bacillota</taxon>
        <taxon>Bacilli</taxon>
        <taxon>Lactobacillales</taxon>
        <taxon>Streptococcaceae</taxon>
        <taxon>Streptococcus</taxon>
    </lineage>
</organism>
<dbReference type="SUPFAM" id="SSF56801">
    <property type="entry name" value="Acetyl-CoA synthetase-like"/>
    <property type="match status" value="1"/>
</dbReference>
<evidence type="ECO:0000313" key="5">
    <source>
        <dbReference type="EMBL" id="ABJ54827.1"/>
    </source>
</evidence>
<dbReference type="InterPro" id="IPR045851">
    <property type="entry name" value="AMP-bd_C_sf"/>
</dbReference>
<name>A0A0H2ZQ03_STRP2</name>
<dbReference type="KEGG" id="spd:SPD_0945"/>
<feature type="domain" description="AMP-binding enzyme C-terminal" evidence="4">
    <location>
        <begin position="360"/>
        <end position="432"/>
    </location>
</feature>
<comment type="similarity">
    <text evidence="1">Belongs to the ATP-dependent AMP-binding enzyme family.</text>
</comment>
<dbReference type="Pfam" id="PF00501">
    <property type="entry name" value="AMP-binding"/>
    <property type="match status" value="1"/>
</dbReference>
<reference evidence="5 6" key="1">
    <citation type="journal article" date="2007" name="J. Bacteriol.">
        <title>Genome sequence of Avery's virulent serotype 2 strain D39 of Streptococcus pneumoniae and comparison with that of unencapsulated laboratory strain R6.</title>
        <authorList>
            <person name="Lanie J.A."/>
            <person name="Ng W.L."/>
            <person name="Kazmierczak K.M."/>
            <person name="Andrzejewski T.M."/>
            <person name="Davidsen T.M."/>
            <person name="Wayne K.J."/>
            <person name="Tettelin H."/>
            <person name="Glass J.I."/>
            <person name="Winkler M.E."/>
        </authorList>
    </citation>
    <scope>NUCLEOTIDE SEQUENCE [LARGE SCALE GENOMIC DNA]</scope>
    <source>
        <strain evidence="6">D39 / NCTC 7466</strain>
    </source>
</reference>
<dbReference type="RefSeq" id="WP_000423517.1">
    <property type="nucleotide sequence ID" value="NC_008533.2"/>
</dbReference>
<dbReference type="Gene3D" id="3.30.300.30">
    <property type="match status" value="1"/>
</dbReference>
<dbReference type="HOGENOM" id="CLU_000022_59_0_9"/>
<keyword evidence="2" id="KW-0436">Ligase</keyword>
<evidence type="ECO:0000259" key="3">
    <source>
        <dbReference type="Pfam" id="PF00501"/>
    </source>
</evidence>
<dbReference type="BioCyc" id="SPNE373153:G1G6V-1036-MONOMER"/>
<protein>
    <submittedName>
        <fullName evidence="5">AMP-binding enzyme, putative</fullName>
    </submittedName>
</protein>
<dbReference type="PaxDb" id="373153-SPD_0945"/>
<dbReference type="PANTHER" id="PTHR43201">
    <property type="entry name" value="ACYL-COA SYNTHETASE"/>
    <property type="match status" value="1"/>
</dbReference>
<dbReference type="GO" id="GO:0031956">
    <property type="term" value="F:medium-chain fatty acid-CoA ligase activity"/>
    <property type="evidence" value="ECO:0007669"/>
    <property type="project" value="TreeGrafter"/>
</dbReference>
<dbReference type="eggNOG" id="COG0318">
    <property type="taxonomic scope" value="Bacteria"/>
</dbReference>
<dbReference type="GO" id="GO:0006631">
    <property type="term" value="P:fatty acid metabolic process"/>
    <property type="evidence" value="ECO:0007669"/>
    <property type="project" value="TreeGrafter"/>
</dbReference>
<dbReference type="InterPro" id="IPR025110">
    <property type="entry name" value="AMP-bd_C"/>
</dbReference>